<protein>
    <submittedName>
        <fullName evidence="2">Uncharacterized protein</fullName>
    </submittedName>
</protein>
<accession>A0A9N9YZQ6</accession>
<gene>
    <name evidence="2" type="ORF">CSOL1703_00012097</name>
</gene>
<reference evidence="2" key="1">
    <citation type="submission" date="2021-10" db="EMBL/GenBank/DDBJ databases">
        <authorList>
            <person name="Piombo E."/>
        </authorList>
    </citation>
    <scope>NUCLEOTIDE SEQUENCE</scope>
</reference>
<evidence type="ECO:0000256" key="1">
    <source>
        <dbReference type="SAM" id="MobiDB-lite"/>
    </source>
</evidence>
<name>A0A9N9YZQ6_9HYPO</name>
<dbReference type="OrthoDB" id="5146326at2759"/>
<comment type="caution">
    <text evidence="2">The sequence shown here is derived from an EMBL/GenBank/DDBJ whole genome shotgun (WGS) entry which is preliminary data.</text>
</comment>
<feature type="compositionally biased region" description="Low complexity" evidence="1">
    <location>
        <begin position="520"/>
        <end position="532"/>
    </location>
</feature>
<feature type="region of interest" description="Disordered" evidence="1">
    <location>
        <begin position="576"/>
        <end position="629"/>
    </location>
</feature>
<organism evidence="2 3">
    <name type="scientific">Clonostachys solani</name>
    <dbReference type="NCBI Taxonomy" id="160281"/>
    <lineage>
        <taxon>Eukaryota</taxon>
        <taxon>Fungi</taxon>
        <taxon>Dikarya</taxon>
        <taxon>Ascomycota</taxon>
        <taxon>Pezizomycotina</taxon>
        <taxon>Sordariomycetes</taxon>
        <taxon>Hypocreomycetidae</taxon>
        <taxon>Hypocreales</taxon>
        <taxon>Bionectriaceae</taxon>
        <taxon>Clonostachys</taxon>
    </lineage>
</organism>
<sequence length="629" mass="70796">MSTDVLKHCFFVRSPDFLYESGVSNYQVEDGDFQRFVDGLKKPPGEDDATNAIMMKQVCYAQLADRAERLSPVRGTISTTYYWTSRQDDIPDDLSDTLYLHECGKPSIFDMEFSRNGQPFIGYLQKHRDDYTCIDSQTWVGAVTMNGRLLLREGTPMWVDFNCVDVNMASNKQEFERGIHIVNRLRMEAADFWESVAASVGDPSTYEAAPDDWIPLQDRLFGFPESWSFARSFRASSRRGTELSIEPRIGDEEFQTFRNSRWTAGSDSLRIFAKYALDHQSPPPFTANIPLTQLGLDPADPRYEPFNGYVPSNFFIMVREEGCRRHRKAEKLCARATDFAEKVTQLVERKFPHDVNLVAFVVEVTNHEMNIWLGSLVDSGPSPESYCCSPIYFYLRRSKEEFDRGLRALALVRKTAADIQRRLCADVAARRTREVHVPAQPDLMEASRSEDEEIRKVNDTMARIDLGAQVASRESAPVGVETNTASQRGQKRGRDEDEEETPQTMKHRRTIKTMPQVRPGADVASAGLAAADIKASPASQDGRKRRRDGDEGETPRTVTTGTVSEVRLGTGGIFGGLAPVDMKANQASQNGLKRRRDEGEDEVSHTTGKYRRPGVNALSRRKVGGDHVA</sequence>
<evidence type="ECO:0000313" key="3">
    <source>
        <dbReference type="Proteomes" id="UP000775872"/>
    </source>
</evidence>
<dbReference type="Proteomes" id="UP000775872">
    <property type="component" value="Unassembled WGS sequence"/>
</dbReference>
<dbReference type="EMBL" id="CABFOC020000014">
    <property type="protein sequence ID" value="CAH0046363.1"/>
    <property type="molecule type" value="Genomic_DNA"/>
</dbReference>
<feature type="compositionally biased region" description="Basic and acidic residues" evidence="1">
    <location>
        <begin position="595"/>
        <end position="604"/>
    </location>
</feature>
<keyword evidence="3" id="KW-1185">Reference proteome</keyword>
<proteinExistence type="predicted"/>
<feature type="region of interest" description="Disordered" evidence="1">
    <location>
        <begin position="468"/>
        <end position="562"/>
    </location>
</feature>
<evidence type="ECO:0000313" key="2">
    <source>
        <dbReference type="EMBL" id="CAH0046363.1"/>
    </source>
</evidence>
<dbReference type="AlphaFoldDB" id="A0A9N9YZQ6"/>